<gene>
    <name evidence="3" type="ORF">GA_TR19303_c19_g1_i1_g.63363</name>
    <name evidence="4" type="ORF">LC_TR2622_c2_g1_i1_g.8604</name>
    <name evidence="5" type="ORF">LE_TR8940_c0_g1_i1_g.30086</name>
    <name evidence="6" type="ORF">MP_TR1862_c0_g1_i1_g.5548</name>
</gene>
<evidence type="ECO:0000313" key="6">
    <source>
        <dbReference type="EMBL" id="JAV01755.1"/>
    </source>
</evidence>
<reference evidence="3" key="1">
    <citation type="submission" date="2016-07" db="EMBL/GenBank/DDBJ databases">
        <title>De novo transcriptome assembly of four accessions of the metal hyperaccumulator plant Noccaea caerulescens.</title>
        <authorList>
            <person name="Blande D."/>
            <person name="Halimaa P."/>
            <person name="Tervahauta A.I."/>
            <person name="Aarts M.G."/>
            <person name="Karenlampi S.O."/>
        </authorList>
    </citation>
    <scope>NUCLEOTIDE SEQUENCE</scope>
</reference>
<evidence type="ECO:0000313" key="5">
    <source>
        <dbReference type="EMBL" id="JAU62901.1"/>
    </source>
</evidence>
<dbReference type="AlphaFoldDB" id="A0A1J3E4P6"/>
<proteinExistence type="predicted"/>
<keyword evidence="1" id="KW-0677">Repeat</keyword>
<evidence type="ECO:0000256" key="1">
    <source>
        <dbReference type="ARBA" id="ARBA00022737"/>
    </source>
</evidence>
<dbReference type="EMBL" id="GEVI01006082">
    <property type="protein sequence ID" value="JAU26238.1"/>
    <property type="molecule type" value="Transcribed_RNA"/>
</dbReference>
<dbReference type="GO" id="GO:0003723">
    <property type="term" value="F:RNA binding"/>
    <property type="evidence" value="ECO:0007669"/>
    <property type="project" value="InterPro"/>
</dbReference>
<feature type="region of interest" description="Disordered" evidence="2">
    <location>
        <begin position="1"/>
        <end position="31"/>
    </location>
</feature>
<dbReference type="InterPro" id="IPR046960">
    <property type="entry name" value="PPR_At4g14850-like_plant"/>
</dbReference>
<dbReference type="EMBL" id="GEVL01014440">
    <property type="protein sequence ID" value="JAU62901.1"/>
    <property type="molecule type" value="Transcribed_RNA"/>
</dbReference>
<evidence type="ECO:0000313" key="4">
    <source>
        <dbReference type="EMBL" id="JAU50584.1"/>
    </source>
</evidence>
<evidence type="ECO:0000313" key="3">
    <source>
        <dbReference type="EMBL" id="JAU26238.1"/>
    </source>
</evidence>
<sequence>MLAYSSLSSPAQALREESNPNHFQSPPCPNPQARHHSILPFSQYPRQCLRQMRRRFSCSPAIRRNATQRSHGPLFSQLLINRLSPVRLSLYFLPAVGFIRMISCSRRLSSLACANLESINHGKQVHCRFTVSEYSNDDVFKSSLVDMYAKCGFLDSAKLVFDSIRLKNTISWTAMVSGYCWCNTKVEVKRVFTGAGCNRVVNNVSWGASCLVSFGAQNAAVAIFSPKLVPVSLIFLRFYFVFGKQES</sequence>
<dbReference type="PANTHER" id="PTHR47926">
    <property type="entry name" value="PENTATRICOPEPTIDE REPEAT-CONTAINING PROTEIN"/>
    <property type="match status" value="1"/>
</dbReference>
<organism evidence="3">
    <name type="scientific">Noccaea caerulescens</name>
    <name type="common">Alpine penny-cress</name>
    <name type="synonym">Thlaspi caerulescens</name>
    <dbReference type="NCBI Taxonomy" id="107243"/>
    <lineage>
        <taxon>Eukaryota</taxon>
        <taxon>Viridiplantae</taxon>
        <taxon>Streptophyta</taxon>
        <taxon>Embryophyta</taxon>
        <taxon>Tracheophyta</taxon>
        <taxon>Spermatophyta</taxon>
        <taxon>Magnoliopsida</taxon>
        <taxon>eudicotyledons</taxon>
        <taxon>Gunneridae</taxon>
        <taxon>Pentapetalae</taxon>
        <taxon>rosids</taxon>
        <taxon>malvids</taxon>
        <taxon>Brassicales</taxon>
        <taxon>Brassicaceae</taxon>
        <taxon>Coluteocarpeae</taxon>
        <taxon>Noccaea</taxon>
    </lineage>
</organism>
<name>A0A1J3E4P6_NOCCA</name>
<dbReference type="Pfam" id="PF01535">
    <property type="entry name" value="PPR"/>
    <property type="match status" value="2"/>
</dbReference>
<dbReference type="Gene3D" id="1.25.40.10">
    <property type="entry name" value="Tetratricopeptide repeat domain"/>
    <property type="match status" value="1"/>
</dbReference>
<protein>
    <submittedName>
        <fullName evidence="3">Pentatricopeptide repeat-containing protein, mitochondrial</fullName>
    </submittedName>
</protein>
<dbReference type="EMBL" id="GEVM01004184">
    <property type="protein sequence ID" value="JAV01755.1"/>
    <property type="molecule type" value="Transcribed_RNA"/>
</dbReference>
<dbReference type="EMBL" id="GEVK01002248">
    <property type="protein sequence ID" value="JAU50584.1"/>
    <property type="molecule type" value="Transcribed_RNA"/>
</dbReference>
<evidence type="ECO:0000256" key="2">
    <source>
        <dbReference type="SAM" id="MobiDB-lite"/>
    </source>
</evidence>
<dbReference type="GO" id="GO:0009451">
    <property type="term" value="P:RNA modification"/>
    <property type="evidence" value="ECO:0007669"/>
    <property type="project" value="InterPro"/>
</dbReference>
<dbReference type="InterPro" id="IPR002885">
    <property type="entry name" value="PPR_rpt"/>
</dbReference>
<feature type="compositionally biased region" description="Polar residues" evidence="2">
    <location>
        <begin position="1"/>
        <end position="11"/>
    </location>
</feature>
<dbReference type="InterPro" id="IPR011990">
    <property type="entry name" value="TPR-like_helical_dom_sf"/>
</dbReference>
<accession>A0A1J3E4P6</accession>
<dbReference type="PANTHER" id="PTHR47926:SF347">
    <property type="entry name" value="PENTATRICOPEPTIDE REPEAT-CONTAINING PROTEIN"/>
    <property type="match status" value="1"/>
</dbReference>